<feature type="domain" description="HTH gntR-type" evidence="7">
    <location>
        <begin position="13"/>
        <end position="81"/>
    </location>
</feature>
<dbReference type="Pfam" id="PF00392">
    <property type="entry name" value="GntR"/>
    <property type="match status" value="1"/>
</dbReference>
<dbReference type="InterPro" id="IPR051446">
    <property type="entry name" value="HTH_trans_reg/aminotransferase"/>
</dbReference>
<evidence type="ECO:0000256" key="4">
    <source>
        <dbReference type="ARBA" id="ARBA00023125"/>
    </source>
</evidence>
<evidence type="ECO:0000256" key="5">
    <source>
        <dbReference type="ARBA" id="ARBA00023163"/>
    </source>
</evidence>
<name>A0A261ERG7_9BIFI</name>
<dbReference type="InterPro" id="IPR015421">
    <property type="entry name" value="PyrdxlP-dep_Trfase_major"/>
</dbReference>
<evidence type="ECO:0000259" key="7">
    <source>
        <dbReference type="PROSITE" id="PS50949"/>
    </source>
</evidence>
<dbReference type="PANTHER" id="PTHR46577:SF1">
    <property type="entry name" value="HTH-TYPE TRANSCRIPTIONAL REGULATORY PROTEIN GABR"/>
    <property type="match status" value="1"/>
</dbReference>
<dbReference type="SMART" id="SM00345">
    <property type="entry name" value="HTH_GNTR"/>
    <property type="match status" value="1"/>
</dbReference>
<evidence type="ECO:0000313" key="9">
    <source>
        <dbReference type="Proteomes" id="UP000216454"/>
    </source>
</evidence>
<dbReference type="RefSeq" id="WP_158216106.1">
    <property type="nucleotide sequence ID" value="NZ_MWWQ01000014.1"/>
</dbReference>
<proteinExistence type="inferred from homology"/>
<keyword evidence="5" id="KW-0804">Transcription</keyword>
<dbReference type="SUPFAM" id="SSF46785">
    <property type="entry name" value="Winged helix' DNA-binding domain"/>
    <property type="match status" value="1"/>
</dbReference>
<dbReference type="Gene3D" id="3.40.640.10">
    <property type="entry name" value="Type I PLP-dependent aspartate aminotransferase-like (Major domain)"/>
    <property type="match status" value="2"/>
</dbReference>
<keyword evidence="9" id="KW-1185">Reference proteome</keyword>
<dbReference type="Proteomes" id="UP000216454">
    <property type="component" value="Unassembled WGS sequence"/>
</dbReference>
<organism evidence="8 9">
    <name type="scientific">Pseudoscardovia suis</name>
    <dbReference type="NCBI Taxonomy" id="987063"/>
    <lineage>
        <taxon>Bacteria</taxon>
        <taxon>Bacillati</taxon>
        <taxon>Actinomycetota</taxon>
        <taxon>Actinomycetes</taxon>
        <taxon>Bifidobacteriales</taxon>
        <taxon>Bifidobacteriaceae</taxon>
        <taxon>Pseudoscardovia</taxon>
    </lineage>
</organism>
<dbReference type="GO" id="GO:0003700">
    <property type="term" value="F:DNA-binding transcription factor activity"/>
    <property type="evidence" value="ECO:0007669"/>
    <property type="project" value="InterPro"/>
</dbReference>
<evidence type="ECO:0000256" key="3">
    <source>
        <dbReference type="ARBA" id="ARBA00023015"/>
    </source>
</evidence>
<accession>A0A261ERG7</accession>
<dbReference type="PANTHER" id="PTHR46577">
    <property type="entry name" value="HTH-TYPE TRANSCRIPTIONAL REGULATORY PROTEIN GABR"/>
    <property type="match status" value="1"/>
</dbReference>
<dbReference type="AlphaFoldDB" id="A0A261ERG7"/>
<gene>
    <name evidence="8" type="ORF">PSSU_1268</name>
</gene>
<reference evidence="8 9" key="1">
    <citation type="journal article" date="2017" name="BMC Genomics">
        <title>Comparative genomic and phylogenomic analyses of the Bifidobacteriaceae family.</title>
        <authorList>
            <person name="Lugli G.A."/>
            <person name="Milani C."/>
            <person name="Turroni F."/>
            <person name="Duranti S."/>
            <person name="Mancabelli L."/>
            <person name="Mangifesta M."/>
            <person name="Ferrario C."/>
            <person name="Modesto M."/>
            <person name="Mattarelli P."/>
            <person name="Jiri K."/>
            <person name="van Sinderen D."/>
            <person name="Ventura M."/>
        </authorList>
    </citation>
    <scope>NUCLEOTIDE SEQUENCE [LARGE SCALE GENOMIC DNA]</scope>
    <source>
        <strain evidence="8 9">DSM 24744</strain>
    </source>
</reference>
<evidence type="ECO:0000256" key="1">
    <source>
        <dbReference type="ARBA" id="ARBA00005384"/>
    </source>
</evidence>
<keyword evidence="2" id="KW-0663">Pyridoxal phosphate</keyword>
<feature type="compositionally biased region" description="Low complexity" evidence="6">
    <location>
        <begin position="105"/>
        <end position="119"/>
    </location>
</feature>
<dbReference type="CDD" id="cd07377">
    <property type="entry name" value="WHTH_GntR"/>
    <property type="match status" value="1"/>
</dbReference>
<dbReference type="EMBL" id="MWWQ01000014">
    <property type="protein sequence ID" value="OZG49444.1"/>
    <property type="molecule type" value="Genomic_DNA"/>
</dbReference>
<sequence length="575" mass="61658">MAFEYDMMGRGDSSRYEYLYRCMRADIESGEAAPGQRLPSKRVLAKREGVSLVTVEKAYAQLEAEGYVRARERSGYFVALRQPVRVPAADVRTARISRRQEQDDAVPVPSGASAAPVSTAASATGASAAAGDGPARPAVQPLQEFHGGSGLIADFSWPAYNPGVAATLWSRALRDTLAHEGDRELYAPQPSRGSLRLRRAIASHLASFRGMDVDPGRIVIGAGAQMLYGMVAQLILHATGASTGMPDAHAPAVGARLPSGVRLPADASAPSDTPVVAVENPGYPRLASIYSAYGFRIRHVPVDAEGIDMDGLDASGASVVHIMPSHQFPTGRVTSVTRRYELLGWLAGGAERYLVEDDYDNEFRLAGRPVPSLASIDVLGRVVYIGTFSKSLGSALRLAYMVLPPVLSRRYDDDLGFYSNTVSVVDQICLSRLLESGDYERHVNRFRTQRCTVRDLFLDALADTPAGGMCHVEEADSGLHFVLAVDAPCGEGRIARLALRHGVRLAPMSGYVQASAVARPPADRRAARIEDMPLPGYGDSRPRFVMQYDGLTPQAAPQAARALAAAVLEANAARA</sequence>
<dbReference type="InterPro" id="IPR015424">
    <property type="entry name" value="PyrdxlP-dep_Trfase"/>
</dbReference>
<keyword evidence="3" id="KW-0805">Transcription regulation</keyword>
<dbReference type="PROSITE" id="PS50949">
    <property type="entry name" value="HTH_GNTR"/>
    <property type="match status" value="1"/>
</dbReference>
<dbReference type="InterPro" id="IPR036388">
    <property type="entry name" value="WH-like_DNA-bd_sf"/>
</dbReference>
<dbReference type="InterPro" id="IPR000524">
    <property type="entry name" value="Tscrpt_reg_HTH_GntR"/>
</dbReference>
<protein>
    <submittedName>
        <fullName evidence="8">GntR family transcriptional regulator</fullName>
    </submittedName>
</protein>
<evidence type="ECO:0000256" key="6">
    <source>
        <dbReference type="SAM" id="MobiDB-lite"/>
    </source>
</evidence>
<dbReference type="Gene3D" id="1.10.10.10">
    <property type="entry name" value="Winged helix-like DNA-binding domain superfamily/Winged helix DNA-binding domain"/>
    <property type="match status" value="1"/>
</dbReference>
<dbReference type="CDD" id="cd00609">
    <property type="entry name" value="AAT_like"/>
    <property type="match status" value="1"/>
</dbReference>
<dbReference type="InterPro" id="IPR036390">
    <property type="entry name" value="WH_DNA-bd_sf"/>
</dbReference>
<comment type="similarity">
    <text evidence="1">In the C-terminal section; belongs to the class-I pyridoxal-phosphate-dependent aminotransferase family.</text>
</comment>
<keyword evidence="4" id="KW-0238">DNA-binding</keyword>
<dbReference type="OrthoDB" id="3192286at2"/>
<dbReference type="SUPFAM" id="SSF53383">
    <property type="entry name" value="PLP-dependent transferases"/>
    <property type="match status" value="1"/>
</dbReference>
<feature type="region of interest" description="Disordered" evidence="6">
    <location>
        <begin position="95"/>
        <end position="119"/>
    </location>
</feature>
<comment type="caution">
    <text evidence="8">The sequence shown here is derived from an EMBL/GenBank/DDBJ whole genome shotgun (WGS) entry which is preliminary data.</text>
</comment>
<dbReference type="GO" id="GO:0003677">
    <property type="term" value="F:DNA binding"/>
    <property type="evidence" value="ECO:0007669"/>
    <property type="project" value="UniProtKB-KW"/>
</dbReference>
<evidence type="ECO:0000256" key="2">
    <source>
        <dbReference type="ARBA" id="ARBA00022898"/>
    </source>
</evidence>
<evidence type="ECO:0000313" key="8">
    <source>
        <dbReference type="EMBL" id="OZG49444.1"/>
    </source>
</evidence>